<dbReference type="EMBL" id="CP003864">
    <property type="protein sequence ID" value="AFT89905.1"/>
    <property type="molecule type" value="Genomic_DNA"/>
</dbReference>
<gene>
    <name evidence="9" type="primary">sctC</name>
    <name evidence="14" type="ORF">BUPH_00145</name>
</gene>
<feature type="chain" id="PRO_5026397596" description="Type 3 secretion system secretin" evidence="9">
    <location>
        <begin position="37"/>
        <end position="616"/>
    </location>
</feature>
<keyword evidence="5 9" id="KW-0653">Protein transport</keyword>
<keyword evidence="3 9" id="KW-0813">Transport</keyword>
<dbReference type="InterPro" id="IPR006311">
    <property type="entry name" value="TAT_signal"/>
</dbReference>
<accession>K0DYA2</accession>
<comment type="function">
    <text evidence="9">Component of the type III secretion system (T3SS), also called injectisome, which is used to inject bacterial effector proteins into eukaryotic host cells. Forms a ring-shaped multimeric structure with an apparent central pore in the outer membrane.</text>
</comment>
<proteinExistence type="inferred from homology"/>
<evidence type="ECO:0000256" key="11">
    <source>
        <dbReference type="SAM" id="MobiDB-lite"/>
    </source>
</evidence>
<evidence type="ECO:0000259" key="12">
    <source>
        <dbReference type="Pfam" id="PF00263"/>
    </source>
</evidence>
<organism evidence="14 15">
    <name type="scientific">Paraburkholderia phenoliruptrix BR3459a</name>
    <dbReference type="NCBI Taxonomy" id="1229205"/>
    <lineage>
        <taxon>Bacteria</taxon>
        <taxon>Pseudomonadati</taxon>
        <taxon>Pseudomonadota</taxon>
        <taxon>Betaproteobacteria</taxon>
        <taxon>Burkholderiales</taxon>
        <taxon>Burkholderiaceae</taxon>
        <taxon>Paraburkholderia</taxon>
    </lineage>
</organism>
<dbReference type="eggNOG" id="COG1450">
    <property type="taxonomic scope" value="Bacteria"/>
</dbReference>
<feature type="domain" description="NolW-like" evidence="13">
    <location>
        <begin position="190"/>
        <end position="367"/>
    </location>
</feature>
<dbReference type="GO" id="GO:0015627">
    <property type="term" value="C:type II protein secretion system complex"/>
    <property type="evidence" value="ECO:0007669"/>
    <property type="project" value="TreeGrafter"/>
</dbReference>
<dbReference type="GO" id="GO:0030254">
    <property type="term" value="P:protein secretion by the type III secretion system"/>
    <property type="evidence" value="ECO:0007669"/>
    <property type="project" value="UniProtKB-UniRule"/>
</dbReference>
<dbReference type="InterPro" id="IPR003522">
    <property type="entry name" value="T3SS_OM_pore_YscC"/>
</dbReference>
<evidence type="ECO:0000256" key="6">
    <source>
        <dbReference type="ARBA" id="ARBA00023010"/>
    </source>
</evidence>
<dbReference type="Gene3D" id="3.30.1370.120">
    <property type="match status" value="2"/>
</dbReference>
<dbReference type="PANTHER" id="PTHR30332:SF5">
    <property type="entry name" value="SPI-1 TYPE 3 SECRETION SYSTEM SECRETIN"/>
    <property type="match status" value="1"/>
</dbReference>
<evidence type="ECO:0000256" key="8">
    <source>
        <dbReference type="ARBA" id="ARBA00023237"/>
    </source>
</evidence>
<evidence type="ECO:0000256" key="7">
    <source>
        <dbReference type="ARBA" id="ARBA00023136"/>
    </source>
</evidence>
<dbReference type="GO" id="GO:0009279">
    <property type="term" value="C:cell outer membrane"/>
    <property type="evidence" value="ECO:0007669"/>
    <property type="project" value="UniProtKB-SubCell"/>
</dbReference>
<dbReference type="Proteomes" id="UP000010105">
    <property type="component" value="Chromosome 2"/>
</dbReference>
<keyword evidence="8 9" id="KW-0998">Cell outer membrane</keyword>
<dbReference type="NCBIfam" id="TIGR02516">
    <property type="entry name" value="type_III_yscC"/>
    <property type="match status" value="1"/>
</dbReference>
<dbReference type="Pfam" id="PF00263">
    <property type="entry name" value="Secretin"/>
    <property type="match status" value="1"/>
</dbReference>
<feature type="domain" description="Type II/III secretion system secretin-like" evidence="12">
    <location>
        <begin position="457"/>
        <end position="615"/>
    </location>
</feature>
<dbReference type="PROSITE" id="PS51318">
    <property type="entry name" value="TAT"/>
    <property type="match status" value="1"/>
</dbReference>
<feature type="domain" description="NolW-like" evidence="13">
    <location>
        <begin position="121"/>
        <end position="183"/>
    </location>
</feature>
<keyword evidence="6 9" id="KW-0811">Translocation</keyword>
<dbReference type="HAMAP" id="MF_02219">
    <property type="entry name" value="Type_III_secretin"/>
    <property type="match status" value="1"/>
</dbReference>
<dbReference type="KEGG" id="bpx:BUPH_00145"/>
<dbReference type="PROSITE" id="PS00875">
    <property type="entry name" value="T2SP_D"/>
    <property type="match status" value="1"/>
</dbReference>
<comment type="subunit">
    <text evidence="9">The core secretion machinery of the T3SS is composed of approximately 20 different proteins, including cytoplasmic components, a base, an export apparatus and a needle. This subunit is part of the base, which anchors the injectisome in the bacterial cell envelope. Forms a stable homooligomeric complex.</text>
</comment>
<dbReference type="InterPro" id="IPR004845">
    <property type="entry name" value="T2SS_GspD_CS"/>
</dbReference>
<feature type="region of interest" description="Disordered" evidence="11">
    <location>
        <begin position="227"/>
        <end position="247"/>
    </location>
</feature>
<comment type="similarity">
    <text evidence="2 9">Belongs to the bacterial secretin family. T3SS SctC subfamily.</text>
</comment>
<evidence type="ECO:0000256" key="5">
    <source>
        <dbReference type="ARBA" id="ARBA00022927"/>
    </source>
</evidence>
<keyword evidence="7 9" id="KW-0472">Membrane</keyword>
<evidence type="ECO:0000256" key="1">
    <source>
        <dbReference type="ARBA" id="ARBA00004442"/>
    </source>
</evidence>
<sequence length="616" mass="65702" precursor="true">MDIVEPMNNKRLMLAARLAASLAFALPALLAAPAQAAAIHWRSAVVHVSAEGQDVKDVLRDFTAGQGVPATISGDVHGTVSGRFDMPPQRFLDTLASSFGFVWFYDGSVLSISDVNTVTRRVIKLDHASAADLRAALAQLRIENSRFPITYDENQATALVSGPQAYVQLVAEVARRLDDNAAQRTGSMIRVFQLHHAWAADHNVEIDGKTVTVSGVANVLSAMYHPREQRGRNGADSYEQAANRAAREPTMRRLQPMRDVTGSTDGGGYGSGVNPPLPAGIAANGGVAPGIGGLLNGMAAGGGPGMQSVGSTDSGDGDNGGDTSVSGSQTLPVIEADPRTNSVLIRDVPQRLAQYQSLIDKLDVRPRLIEIEAHIIEIDDNALKQIGVDWRAHNSHIDIQTGNGTTQQNGYNGNIDPIFGTQTLSDGTTVINTTPVGGSLTAVLGNAGRYLLARVNALQQSNLAKIDASPKVATLNNVEAVMDQKTRFFVRVSGYTSADLYSVSTGVSLRVLPLVVEENGRTDIKLNVHIEDGAITSQQVDNIPVITTSTINTESFVGQGESLLIAGYRVDTSTNGETGVPGLSKIPLIGALFRYRDDQRSHMERLFLLSPRIIEF</sequence>
<evidence type="ECO:0000313" key="15">
    <source>
        <dbReference type="Proteomes" id="UP000010105"/>
    </source>
</evidence>
<evidence type="ECO:0000259" key="13">
    <source>
        <dbReference type="Pfam" id="PF03958"/>
    </source>
</evidence>
<name>K0DYA2_9BURK</name>
<evidence type="ECO:0000256" key="4">
    <source>
        <dbReference type="ARBA" id="ARBA00022729"/>
    </source>
</evidence>
<dbReference type="AlphaFoldDB" id="K0DYA2"/>
<dbReference type="InterPro" id="IPR038591">
    <property type="entry name" value="NolW-like_sf"/>
</dbReference>
<dbReference type="Gene3D" id="3.55.50.30">
    <property type="match status" value="1"/>
</dbReference>
<dbReference type="PATRIC" id="fig|1229205.11.peg.6556"/>
<evidence type="ECO:0000256" key="9">
    <source>
        <dbReference type="HAMAP-Rule" id="MF_02219"/>
    </source>
</evidence>
<dbReference type="PRINTS" id="PR01337">
    <property type="entry name" value="TYPE3OMGPROT"/>
</dbReference>
<evidence type="ECO:0000256" key="10">
    <source>
        <dbReference type="RuleBase" id="RU004004"/>
    </source>
</evidence>
<feature type="signal peptide" evidence="9">
    <location>
        <begin position="1"/>
        <end position="36"/>
    </location>
</feature>
<dbReference type="STRING" id="1229205.BUPH_00145"/>
<dbReference type="InterPro" id="IPR004846">
    <property type="entry name" value="T2SS/T3SS_dom"/>
</dbReference>
<evidence type="ECO:0000256" key="2">
    <source>
        <dbReference type="ARBA" id="ARBA00007032"/>
    </source>
</evidence>
<dbReference type="HOGENOM" id="CLU_022474_2_0_4"/>
<feature type="region of interest" description="Disordered" evidence="11">
    <location>
        <begin position="303"/>
        <end position="329"/>
    </location>
</feature>
<protein>
    <recommendedName>
        <fullName evidence="9">Type 3 secretion system secretin</fullName>
        <shortName evidence="9">T3SS secretin</shortName>
    </recommendedName>
</protein>
<dbReference type="InterPro" id="IPR050810">
    <property type="entry name" value="Bact_Secretion_Sys_Channel"/>
</dbReference>
<dbReference type="GO" id="GO:0030257">
    <property type="term" value="C:type III protein secretion system complex"/>
    <property type="evidence" value="ECO:0007669"/>
    <property type="project" value="UniProtKB-UniRule"/>
</dbReference>
<evidence type="ECO:0000256" key="3">
    <source>
        <dbReference type="ARBA" id="ARBA00022448"/>
    </source>
</evidence>
<comment type="subcellular location">
    <subcellularLocation>
        <location evidence="1 9 10">Cell outer membrane</location>
    </subcellularLocation>
</comment>
<dbReference type="InterPro" id="IPR005644">
    <property type="entry name" value="NolW-like"/>
</dbReference>
<keyword evidence="4 9" id="KW-0732">Signal</keyword>
<evidence type="ECO:0000313" key="14">
    <source>
        <dbReference type="EMBL" id="AFT89905.1"/>
    </source>
</evidence>
<dbReference type="PANTHER" id="PTHR30332">
    <property type="entry name" value="PROBABLE GENERAL SECRETION PATHWAY PROTEIN D"/>
    <property type="match status" value="1"/>
</dbReference>
<dbReference type="Pfam" id="PF03958">
    <property type="entry name" value="Secretin_N"/>
    <property type="match status" value="2"/>
</dbReference>
<reference evidence="14 15" key="1">
    <citation type="journal article" date="2012" name="J. Bacteriol.">
        <title>Complete Genome Sequence of Burkholderia phenoliruptrix BR3459a (CLA1), a Heat-Tolerant, Nitrogen-Fixing Symbiont of Mimosa flocculosa.</title>
        <authorList>
            <person name="de Oliveira Cunha C."/>
            <person name="Goda Zuleta L.F."/>
            <person name="Paula de Almeida L.G."/>
            <person name="Prioli Ciapina L."/>
            <person name="Lustrino Borges W."/>
            <person name="Pitard R.M."/>
            <person name="Baldani J.I."/>
            <person name="Straliotto R."/>
            <person name="de Faria S.M."/>
            <person name="Hungria M."/>
            <person name="Sousa Cavada B."/>
            <person name="Mercante F.M."/>
            <person name="Ribeiro de Vasconcelos A.T."/>
        </authorList>
    </citation>
    <scope>NUCLEOTIDE SEQUENCE [LARGE SCALE GENOMIC DNA]</scope>
    <source>
        <strain evidence="14 15">BR3459a</strain>
    </source>
</reference>